<dbReference type="GeneID" id="76202636"/>
<dbReference type="Gene3D" id="1.10.10.10">
    <property type="entry name" value="Winged helix-like DNA-binding domain superfamily/Winged helix DNA-binding domain"/>
    <property type="match status" value="1"/>
</dbReference>
<sequence>MSNSRERNDRGQFVETITPAAVVDVLRRAETPVVTAKEVGEELGYTSEAARQKLLTLLDEGTVARRKVGGGAVVWWLTAESPPVSTAFDPDDPLFANPPTFASGVSDVSHNVDEYVADAVANNHDP</sequence>
<protein>
    <submittedName>
        <fullName evidence="2">Uncharacterized protein</fullName>
    </submittedName>
</protein>
<evidence type="ECO:0000313" key="3">
    <source>
        <dbReference type="Proteomes" id="UP001596417"/>
    </source>
</evidence>
<reference evidence="2" key="3">
    <citation type="submission" date="2024-09" db="EMBL/GenBank/DDBJ databases">
        <authorList>
            <person name="Sun Q."/>
        </authorList>
    </citation>
    <scope>NUCLEOTIDE SEQUENCE</scope>
    <source>
        <strain evidence="2">NBRC 107106</strain>
    </source>
</reference>
<comment type="caution">
    <text evidence="2">The sequence shown here is derived from an EMBL/GenBank/DDBJ whole genome shotgun (WGS) entry which is preliminary data.</text>
</comment>
<dbReference type="EMBL" id="JBHTAX010000006">
    <property type="protein sequence ID" value="MFC7193115.1"/>
    <property type="molecule type" value="Genomic_DNA"/>
</dbReference>
<dbReference type="RefSeq" id="WP_248910502.1">
    <property type="nucleotide sequence ID" value="NZ_CP109982.1"/>
</dbReference>
<dbReference type="AlphaFoldDB" id="A0ABD5YUW1"/>
<gene>
    <name evidence="1" type="ORF">ACFQL7_25535</name>
    <name evidence="2" type="ORF">ACFQL7_27280</name>
</gene>
<dbReference type="Proteomes" id="UP001596417">
    <property type="component" value="Unassembled WGS sequence"/>
</dbReference>
<evidence type="ECO:0000313" key="1">
    <source>
        <dbReference type="EMBL" id="MFC7192838.1"/>
    </source>
</evidence>
<dbReference type="InterPro" id="IPR036388">
    <property type="entry name" value="WH-like_DNA-bd_sf"/>
</dbReference>
<proteinExistence type="predicted"/>
<name>A0ABD5YUW1_9EURY</name>
<evidence type="ECO:0000313" key="2">
    <source>
        <dbReference type="EMBL" id="MFC7193115.1"/>
    </source>
</evidence>
<dbReference type="EMBL" id="JBHTAX010000006">
    <property type="protein sequence ID" value="MFC7192838.1"/>
    <property type="molecule type" value="Genomic_DNA"/>
</dbReference>
<reference evidence="3" key="2">
    <citation type="journal article" date="2019" name="Int. J. Syst. Evol. Microbiol.">
        <title>The Global Catalogue of Microorganisms (GCM) 10K type strain sequencing project: providing services to taxonomists for standard genome sequencing and annotation.</title>
        <authorList>
            <consortium name="The Broad Institute Genomics Platform"/>
            <consortium name="The Broad Institute Genome Sequencing Center for Infectious Disease"/>
            <person name="Wu L."/>
            <person name="Ma J."/>
        </authorList>
    </citation>
    <scope>NUCLEOTIDE SEQUENCE [LARGE SCALE GENOMIC DNA]</scope>
    <source>
        <strain evidence="3">RDMS1</strain>
    </source>
</reference>
<dbReference type="InterPro" id="IPR036390">
    <property type="entry name" value="WH_DNA-bd_sf"/>
</dbReference>
<organism evidence="2 3">
    <name type="scientific">Halocatena marina</name>
    <dbReference type="NCBI Taxonomy" id="2934937"/>
    <lineage>
        <taxon>Archaea</taxon>
        <taxon>Methanobacteriati</taxon>
        <taxon>Methanobacteriota</taxon>
        <taxon>Stenosarchaea group</taxon>
        <taxon>Halobacteria</taxon>
        <taxon>Halobacteriales</taxon>
        <taxon>Natronomonadaceae</taxon>
        <taxon>Halocatena</taxon>
    </lineage>
</organism>
<keyword evidence="3" id="KW-1185">Reference proteome</keyword>
<reference evidence="2" key="1">
    <citation type="journal article" date="2014" name="Int. J. Syst. Evol. Microbiol.">
        <title>Complete genome sequence of Corynebacterium casei LMG S-19264T (=DSM 44701T), isolated from a smear-ripened cheese.</title>
        <authorList>
            <consortium name="US DOE Joint Genome Institute (JGI-PGF)"/>
            <person name="Walter F."/>
            <person name="Albersmeier A."/>
            <person name="Kalinowski J."/>
            <person name="Ruckert C."/>
        </authorList>
    </citation>
    <scope>NUCLEOTIDE SEQUENCE [LARGE SCALE GENOMIC DNA]</scope>
    <source>
        <strain evidence="2">NBRC 107106</strain>
    </source>
</reference>
<accession>A0ABD5YUW1</accession>
<dbReference type="SUPFAM" id="SSF46785">
    <property type="entry name" value="Winged helix' DNA-binding domain"/>
    <property type="match status" value="1"/>
</dbReference>